<organism evidence="2 3">
    <name type="scientific">Streptomyces andamanensis</name>
    <dbReference type="NCBI Taxonomy" id="1565035"/>
    <lineage>
        <taxon>Bacteria</taxon>
        <taxon>Bacillati</taxon>
        <taxon>Actinomycetota</taxon>
        <taxon>Actinomycetes</taxon>
        <taxon>Kitasatosporales</taxon>
        <taxon>Streptomycetaceae</taxon>
        <taxon>Streptomyces</taxon>
    </lineage>
</organism>
<evidence type="ECO:0000313" key="2">
    <source>
        <dbReference type="EMBL" id="MFC4329619.1"/>
    </source>
</evidence>
<name>A0ABV8TG88_9ACTN</name>
<accession>A0ABV8TG88</accession>
<reference evidence="3" key="1">
    <citation type="journal article" date="2019" name="Int. J. Syst. Evol. Microbiol.">
        <title>The Global Catalogue of Microorganisms (GCM) 10K type strain sequencing project: providing services to taxonomists for standard genome sequencing and annotation.</title>
        <authorList>
            <consortium name="The Broad Institute Genomics Platform"/>
            <consortium name="The Broad Institute Genome Sequencing Center for Infectious Disease"/>
            <person name="Wu L."/>
            <person name="Ma J."/>
        </authorList>
    </citation>
    <scope>NUCLEOTIDE SEQUENCE [LARGE SCALE GENOMIC DNA]</scope>
    <source>
        <strain evidence="3">PCU 347</strain>
    </source>
</reference>
<sequence length="43" mass="4635">MRHPRSSRSSPPPARTGRCDDGVFPDPGRTAAGPRGHLRARTP</sequence>
<comment type="caution">
    <text evidence="2">The sequence shown here is derived from an EMBL/GenBank/DDBJ whole genome shotgun (WGS) entry which is preliminary data.</text>
</comment>
<dbReference type="EMBL" id="JBHSDP010000015">
    <property type="protein sequence ID" value="MFC4329619.1"/>
    <property type="molecule type" value="Genomic_DNA"/>
</dbReference>
<proteinExistence type="predicted"/>
<dbReference type="Proteomes" id="UP001595824">
    <property type="component" value="Unassembled WGS sequence"/>
</dbReference>
<evidence type="ECO:0000313" key="3">
    <source>
        <dbReference type="Proteomes" id="UP001595824"/>
    </source>
</evidence>
<protein>
    <submittedName>
        <fullName evidence="2">Uncharacterized protein</fullName>
    </submittedName>
</protein>
<keyword evidence="3" id="KW-1185">Reference proteome</keyword>
<evidence type="ECO:0000256" key="1">
    <source>
        <dbReference type="SAM" id="MobiDB-lite"/>
    </source>
</evidence>
<feature type="region of interest" description="Disordered" evidence="1">
    <location>
        <begin position="1"/>
        <end position="43"/>
    </location>
</feature>
<gene>
    <name evidence="2" type="ORF">ACFPC0_17805</name>
</gene>
<dbReference type="RefSeq" id="WP_381740154.1">
    <property type="nucleotide sequence ID" value="NZ_JBHSDP010000015.1"/>
</dbReference>